<keyword evidence="6" id="KW-0769">Symport</keyword>
<sequence>MKEGGWTEKLTNYLDKYSNSSIKSDSKGIKRLLPFLGPAFIAAVAYIDPGNYATNISAGSKYGYTLLWVILVSNLMAVLIQTMSAKLGIATGKNLPEVCREKFSKKTSILLWLQAELVVMATDLAEFIGASLGLYLLFDIPLVFAAIIAAIGSFVILEIQRRGMRPLEAVITAMIFIVVIVFGVQVFYAAPDPVPILSGLFTLKFQDVDSVLLGAGMLGATVMPHAIYLHSALTQNRIVGETEEERKKIFHYEFVDVIIAMIIAGGINASMLIVSAALFNKNGLNVSDLEVAFNEFGKILGPFMAICFGIGLLSAGLSSSSVGTMSGDIIMQGFIKRRIPIYLRRFITMIPPLGIILMGINPSKALVISQVVLSFGIAFALIPLIMFTSNKKLMGKLVNHSVTSICAWIIAVLIITLNLFLLYHTFIN</sequence>
<evidence type="ECO:0000256" key="6">
    <source>
        <dbReference type="HAMAP-Rule" id="MF_00221"/>
    </source>
</evidence>
<keyword evidence="6" id="KW-0406">Ion transport</keyword>
<organism evidence="7 8">
    <name type="scientific">Priestia megaterium</name>
    <name type="common">Bacillus megaterium</name>
    <dbReference type="NCBI Taxonomy" id="1404"/>
    <lineage>
        <taxon>Bacteria</taxon>
        <taxon>Bacillati</taxon>
        <taxon>Bacillota</taxon>
        <taxon>Bacilli</taxon>
        <taxon>Bacillales</taxon>
        <taxon>Bacillaceae</taxon>
        <taxon>Priestia</taxon>
    </lineage>
</organism>
<dbReference type="Proteomes" id="UP000501868">
    <property type="component" value="Chromosome"/>
</dbReference>
<dbReference type="Pfam" id="PF01566">
    <property type="entry name" value="Nramp"/>
    <property type="match status" value="1"/>
</dbReference>
<evidence type="ECO:0000256" key="5">
    <source>
        <dbReference type="ARBA" id="ARBA00023136"/>
    </source>
</evidence>
<dbReference type="InterPro" id="IPR001046">
    <property type="entry name" value="NRAMP_fam"/>
</dbReference>
<dbReference type="GO" id="GO:0034755">
    <property type="term" value="P:iron ion transmembrane transport"/>
    <property type="evidence" value="ECO:0007669"/>
    <property type="project" value="TreeGrafter"/>
</dbReference>
<feature type="transmembrane region" description="Helical" evidence="6">
    <location>
        <begin position="67"/>
        <end position="89"/>
    </location>
</feature>
<feature type="transmembrane region" description="Helical" evidence="6">
    <location>
        <begin position="109"/>
        <end position="128"/>
    </location>
</feature>
<dbReference type="HAMAP" id="MF_00221">
    <property type="entry name" value="NRAMP"/>
    <property type="match status" value="1"/>
</dbReference>
<feature type="transmembrane region" description="Helical" evidence="6">
    <location>
        <begin position="299"/>
        <end position="322"/>
    </location>
</feature>
<dbReference type="GO" id="GO:0046872">
    <property type="term" value="F:metal ion binding"/>
    <property type="evidence" value="ECO:0007669"/>
    <property type="project" value="UniProtKB-UniRule"/>
</dbReference>
<keyword evidence="4 6" id="KW-1133">Transmembrane helix</keyword>
<name>A0A6H1PC20_PRIMG</name>
<dbReference type="PRINTS" id="PR00447">
    <property type="entry name" value="NATRESASSCMP"/>
</dbReference>
<evidence type="ECO:0000256" key="4">
    <source>
        <dbReference type="ARBA" id="ARBA00022989"/>
    </source>
</evidence>
<accession>A0A6H1PC20</accession>
<gene>
    <name evidence="6" type="primary">mntH</name>
    <name evidence="7" type="ORF">HFZ78_22985</name>
</gene>
<dbReference type="NCBIfam" id="TIGR01197">
    <property type="entry name" value="nramp"/>
    <property type="match status" value="1"/>
</dbReference>
<dbReference type="GO" id="GO:0005384">
    <property type="term" value="F:manganese ion transmembrane transporter activity"/>
    <property type="evidence" value="ECO:0007669"/>
    <property type="project" value="TreeGrafter"/>
</dbReference>
<comment type="similarity">
    <text evidence="6">Belongs to the NRAMP family.</text>
</comment>
<feature type="transmembrane region" description="Helical" evidence="6">
    <location>
        <begin position="134"/>
        <end position="157"/>
    </location>
</feature>
<feature type="transmembrane region" description="Helical" evidence="6">
    <location>
        <begin position="254"/>
        <end position="279"/>
    </location>
</feature>
<feature type="transmembrane region" description="Helical" evidence="6">
    <location>
        <begin position="169"/>
        <end position="190"/>
    </location>
</feature>
<reference evidence="7 8" key="1">
    <citation type="submission" date="2020-04" db="EMBL/GenBank/DDBJ databases">
        <title>Genome-Wide Identification of 5-Methylcytosine Sites in Bacterial Genomes By High-Throughput Sequencing of MspJI Restriction Fragments.</title>
        <authorList>
            <person name="Wu V."/>
        </authorList>
    </citation>
    <scope>NUCLEOTIDE SEQUENCE [LARGE SCALE GENOMIC DNA]</scope>
    <source>
        <strain evidence="7 8">S2</strain>
    </source>
</reference>
<feature type="transmembrane region" description="Helical" evidence="6">
    <location>
        <begin position="210"/>
        <end position="233"/>
    </location>
</feature>
<dbReference type="PANTHER" id="PTHR11706">
    <property type="entry name" value="SOLUTE CARRIER PROTEIN FAMILY 11 MEMBER"/>
    <property type="match status" value="1"/>
</dbReference>
<proteinExistence type="inferred from homology"/>
<dbReference type="NCBIfam" id="NF037982">
    <property type="entry name" value="Nramp_1"/>
    <property type="match status" value="1"/>
</dbReference>
<feature type="transmembrane region" description="Helical" evidence="6">
    <location>
        <begin position="28"/>
        <end position="47"/>
    </location>
</feature>
<dbReference type="EMBL" id="CP051128">
    <property type="protein sequence ID" value="QIZ11088.1"/>
    <property type="molecule type" value="Genomic_DNA"/>
</dbReference>
<evidence type="ECO:0000256" key="1">
    <source>
        <dbReference type="ARBA" id="ARBA00004141"/>
    </source>
</evidence>
<reference evidence="7 8" key="2">
    <citation type="submission" date="2020-04" db="EMBL/GenBank/DDBJ databases">
        <authorList>
            <person name="Fomenkov A."/>
            <person name="Anton B.P."/>
            <person name="Roberts R.J."/>
        </authorList>
    </citation>
    <scope>NUCLEOTIDE SEQUENCE [LARGE SCALE GENOMIC DNA]</scope>
    <source>
        <strain evidence="7 8">S2</strain>
    </source>
</reference>
<feature type="transmembrane region" description="Helical" evidence="6">
    <location>
        <begin position="397"/>
        <end position="423"/>
    </location>
</feature>
<feature type="transmembrane region" description="Helical" evidence="6">
    <location>
        <begin position="366"/>
        <end position="385"/>
    </location>
</feature>
<feature type="transmembrane region" description="Helical" evidence="6">
    <location>
        <begin position="342"/>
        <end position="360"/>
    </location>
</feature>
<dbReference type="PANTHER" id="PTHR11706:SF33">
    <property type="entry name" value="NATURAL RESISTANCE-ASSOCIATED MACROPHAGE PROTEIN 2"/>
    <property type="match status" value="1"/>
</dbReference>
<evidence type="ECO:0000256" key="2">
    <source>
        <dbReference type="ARBA" id="ARBA00022448"/>
    </source>
</evidence>
<evidence type="ECO:0000256" key="3">
    <source>
        <dbReference type="ARBA" id="ARBA00022692"/>
    </source>
</evidence>
<evidence type="ECO:0000313" key="8">
    <source>
        <dbReference type="Proteomes" id="UP000501868"/>
    </source>
</evidence>
<keyword evidence="2 6" id="KW-0813">Transport</keyword>
<comment type="function">
    <text evidence="6">H(+)-stimulated, divalent metal cation uptake system.</text>
</comment>
<dbReference type="GO" id="GO:0005886">
    <property type="term" value="C:plasma membrane"/>
    <property type="evidence" value="ECO:0007669"/>
    <property type="project" value="UniProtKB-SubCell"/>
</dbReference>
<keyword evidence="6" id="KW-1003">Cell membrane</keyword>
<dbReference type="AlphaFoldDB" id="A0A6H1PC20"/>
<keyword evidence="3 6" id="KW-0812">Transmembrane</keyword>
<keyword evidence="5 6" id="KW-0472">Membrane</keyword>
<protein>
    <recommendedName>
        <fullName evidence="6">Divalent metal cation transporter MntH</fullName>
    </recommendedName>
</protein>
<dbReference type="GO" id="GO:0015293">
    <property type="term" value="F:symporter activity"/>
    <property type="evidence" value="ECO:0007669"/>
    <property type="project" value="UniProtKB-UniRule"/>
</dbReference>
<comment type="subcellular location">
    <subcellularLocation>
        <location evidence="6">Cell membrane</location>
        <topology evidence="6">Multi-pass membrane protein</topology>
    </subcellularLocation>
    <subcellularLocation>
        <location evidence="1">Membrane</location>
        <topology evidence="1">Multi-pass membrane protein</topology>
    </subcellularLocation>
</comment>
<dbReference type="GO" id="GO:0015086">
    <property type="term" value="F:cadmium ion transmembrane transporter activity"/>
    <property type="evidence" value="ECO:0007669"/>
    <property type="project" value="TreeGrafter"/>
</dbReference>
<evidence type="ECO:0000313" key="7">
    <source>
        <dbReference type="EMBL" id="QIZ11088.1"/>
    </source>
</evidence>
<dbReference type="NCBIfam" id="NF001923">
    <property type="entry name" value="PRK00701.1"/>
    <property type="match status" value="1"/>
</dbReference>